<dbReference type="PANTHER" id="PTHR10534:SF2">
    <property type="entry name" value="PYRIDOXAL KINASE"/>
    <property type="match status" value="1"/>
</dbReference>
<name>W6MWJ8_9ASCO</name>
<dbReference type="GO" id="GO:0008478">
    <property type="term" value="F:pyridoxal kinase activity"/>
    <property type="evidence" value="ECO:0007669"/>
    <property type="project" value="UniProtKB-EC"/>
</dbReference>
<accession>W6MWJ8</accession>
<dbReference type="GO" id="GO:0009443">
    <property type="term" value="P:pyridoxal 5'-phosphate salvage"/>
    <property type="evidence" value="ECO:0007669"/>
    <property type="project" value="InterPro"/>
</dbReference>
<dbReference type="SUPFAM" id="SSF53613">
    <property type="entry name" value="Ribokinase-like"/>
    <property type="match status" value="1"/>
</dbReference>
<dbReference type="GO" id="GO:0005829">
    <property type="term" value="C:cytosol"/>
    <property type="evidence" value="ECO:0007669"/>
    <property type="project" value="TreeGrafter"/>
</dbReference>
<dbReference type="HOGENOM" id="CLU_046496_1_0_1"/>
<dbReference type="InterPro" id="IPR004625">
    <property type="entry name" value="PyrdxlKinase"/>
</dbReference>
<comment type="similarity">
    <text evidence="1">Belongs to the pyridoxine kinase family.</text>
</comment>
<protein>
    <recommendedName>
        <fullName evidence="2">pyridoxal kinase</fullName>
        <ecNumber evidence="2">2.7.1.35</ecNumber>
    </recommendedName>
</protein>
<dbReference type="InterPro" id="IPR029056">
    <property type="entry name" value="Ribokinase-like"/>
</dbReference>
<dbReference type="Gene3D" id="3.40.1190.20">
    <property type="match status" value="1"/>
</dbReference>
<dbReference type="InterPro" id="IPR013749">
    <property type="entry name" value="PM/HMP-P_kinase-1"/>
</dbReference>
<dbReference type="EMBL" id="HG793128">
    <property type="protein sequence ID" value="CDK27535.1"/>
    <property type="molecule type" value="Genomic_DNA"/>
</dbReference>
<gene>
    <name evidence="8" type="ORF">KUCA_T00003513001</name>
</gene>
<dbReference type="GO" id="GO:0005524">
    <property type="term" value="F:ATP binding"/>
    <property type="evidence" value="ECO:0007669"/>
    <property type="project" value="UniProtKB-KW"/>
</dbReference>
<keyword evidence="5" id="KW-0418">Kinase</keyword>
<evidence type="ECO:0000256" key="6">
    <source>
        <dbReference type="ARBA" id="ARBA00022840"/>
    </source>
</evidence>
<dbReference type="GeneID" id="34520916"/>
<dbReference type="CDD" id="cd01173">
    <property type="entry name" value="pyridoxal_pyridoxamine_kinase"/>
    <property type="match status" value="1"/>
</dbReference>
<keyword evidence="9" id="KW-1185">Reference proteome</keyword>
<dbReference type="Pfam" id="PF08543">
    <property type="entry name" value="Phos_pyr_kin"/>
    <property type="match status" value="1"/>
</dbReference>
<dbReference type="PANTHER" id="PTHR10534">
    <property type="entry name" value="PYRIDOXAL KINASE"/>
    <property type="match status" value="1"/>
</dbReference>
<dbReference type="NCBIfam" id="TIGR00687">
    <property type="entry name" value="pyridox_kin"/>
    <property type="match status" value="1"/>
</dbReference>
<keyword evidence="4" id="KW-0547">Nucleotide-binding</keyword>
<dbReference type="OrthoDB" id="2104723at2759"/>
<evidence type="ECO:0000259" key="7">
    <source>
        <dbReference type="Pfam" id="PF08543"/>
    </source>
</evidence>
<keyword evidence="3" id="KW-0808">Transferase</keyword>
<sequence length="315" mass="35317">MPPTKQVLTFSSHVVHGYVGNKAMTFPLQLRGWDVDAINTTNFSNHPGYGQFKGPKVEPEVITEIHTGLENIDCEYDIILTGYVASAQTLQAVVQICSVRLKRNPECIWILDPVLGDNGRLYVSEDIIPHYKDLFKTNLVTLVTPNQFEMEVLTGVKINCLDSLKESIQKFHQIYDVKNIVVSSVCIKGIDNLICAGSTKGNSASWCYFEIPQLDAIFSGSGDLFLAILADSFSKHRSMGSDLEQGLDCLLLALSETISVVEDVLQLSYDIEIAKTKMDQKFRDKLYIPDLKIVQSRDTFLKPNLRKYKATLLPF</sequence>
<feature type="domain" description="Pyridoxamine kinase/Phosphomethylpyrimidine kinase" evidence="7">
    <location>
        <begin position="73"/>
        <end position="258"/>
    </location>
</feature>
<evidence type="ECO:0000256" key="3">
    <source>
        <dbReference type="ARBA" id="ARBA00022679"/>
    </source>
</evidence>
<evidence type="ECO:0000256" key="5">
    <source>
        <dbReference type="ARBA" id="ARBA00022777"/>
    </source>
</evidence>
<dbReference type="Proteomes" id="UP000019384">
    <property type="component" value="Unassembled WGS sequence"/>
</dbReference>
<dbReference type="AlphaFoldDB" id="W6MWJ8"/>
<dbReference type="RefSeq" id="XP_022459528.1">
    <property type="nucleotide sequence ID" value="XM_022601935.1"/>
</dbReference>
<dbReference type="EC" id="2.7.1.35" evidence="2"/>
<keyword evidence="6" id="KW-0067">ATP-binding</keyword>
<evidence type="ECO:0000256" key="4">
    <source>
        <dbReference type="ARBA" id="ARBA00022741"/>
    </source>
</evidence>
<evidence type="ECO:0000256" key="2">
    <source>
        <dbReference type="ARBA" id="ARBA00012104"/>
    </source>
</evidence>
<evidence type="ECO:0000313" key="9">
    <source>
        <dbReference type="Proteomes" id="UP000019384"/>
    </source>
</evidence>
<dbReference type="STRING" id="1382522.W6MWJ8"/>
<organism evidence="8 9">
    <name type="scientific">Kuraishia capsulata CBS 1993</name>
    <dbReference type="NCBI Taxonomy" id="1382522"/>
    <lineage>
        <taxon>Eukaryota</taxon>
        <taxon>Fungi</taxon>
        <taxon>Dikarya</taxon>
        <taxon>Ascomycota</taxon>
        <taxon>Saccharomycotina</taxon>
        <taxon>Pichiomycetes</taxon>
        <taxon>Pichiales</taxon>
        <taxon>Pichiaceae</taxon>
        <taxon>Kuraishia</taxon>
    </lineage>
</organism>
<proteinExistence type="inferred from homology"/>
<reference evidence="8" key="1">
    <citation type="submission" date="2013-12" db="EMBL/GenBank/DDBJ databases">
        <authorList>
            <person name="Genoscope - CEA"/>
        </authorList>
    </citation>
    <scope>NUCLEOTIDE SEQUENCE</scope>
    <source>
        <strain evidence="8">CBS 1993</strain>
    </source>
</reference>
<evidence type="ECO:0000313" key="8">
    <source>
        <dbReference type="EMBL" id="CDK27535.1"/>
    </source>
</evidence>
<evidence type="ECO:0000256" key="1">
    <source>
        <dbReference type="ARBA" id="ARBA00008805"/>
    </source>
</evidence>
<reference evidence="8" key="2">
    <citation type="submission" date="2014-02" db="EMBL/GenBank/DDBJ databases">
        <title>Complete DNA sequence of /Kuraishia capsulata/ illustrates novel genomic features among budding yeasts (/Saccharomycotina/).</title>
        <authorList>
            <person name="Morales L."/>
            <person name="Noel B."/>
            <person name="Porcel B."/>
            <person name="Marcet-Houben M."/>
            <person name="Hullo M-F."/>
            <person name="Sacerdot C."/>
            <person name="Tekaia F."/>
            <person name="Leh-Louis V."/>
            <person name="Despons L."/>
            <person name="Khanna V."/>
            <person name="Aury J-M."/>
            <person name="Barbe V."/>
            <person name="Couloux A."/>
            <person name="Labadie K."/>
            <person name="Pelletier E."/>
            <person name="Souciet J-L."/>
            <person name="Boekhout T."/>
            <person name="Gabaldon T."/>
            <person name="Wincker P."/>
            <person name="Dujon B."/>
        </authorList>
    </citation>
    <scope>NUCLEOTIDE SEQUENCE</scope>
    <source>
        <strain evidence="8">CBS 1993</strain>
    </source>
</reference>